<dbReference type="InterPro" id="IPR027417">
    <property type="entry name" value="P-loop_NTPase"/>
</dbReference>
<dbReference type="InterPro" id="IPR022602">
    <property type="entry name" value="DUF2813"/>
</dbReference>
<organism evidence="2 3">
    <name type="scientific">Iodobacter fluviatilis</name>
    <dbReference type="NCBI Taxonomy" id="537"/>
    <lineage>
        <taxon>Bacteria</taxon>
        <taxon>Pseudomonadati</taxon>
        <taxon>Pseudomonadota</taxon>
        <taxon>Betaproteobacteria</taxon>
        <taxon>Neisseriales</taxon>
        <taxon>Chitinibacteraceae</taxon>
        <taxon>Iodobacter</taxon>
    </lineage>
</organism>
<dbReference type="AlphaFoldDB" id="A0A7G3G6J6"/>
<accession>A0A7G3G6J6</accession>
<sequence>MPIVWIFWLLGMLIAAAMGLLGKPELARFNASYYTVSLKGSGVLLLLKTLKKWRLHVVFVWLVRRMLCRLLPSLPPEATMRLLRLQITNFRGISQIDLSLERERTALFGENNWGKTSLITALTRCLSEAVPLDTLFTHEDFHRVANTRATIARRLNITLFFCGDGLAALPDSTLEDLSWQDEAGCTWLALRFSAERYGHGEVRSHRSFVDKVGAERPHADSDLLAVLLIRHHPVLRFRDMQLTDWLEHPRLAQKNRSDDPPQPASAAVQAVFERILTLPHQLHPQELTQGLDAVEAFLSEHAELLQAPVPLQRLAKQIASTPFNLRDDDSLLDIAGRAGSSQRRVALLMLLGALINARGDLPLQQGAHPILLMEDPETHLHPIQLAMMWGLIEQLPLQKLITTNHGDLLASFPHQALRRLVRRHQHVHVYQVGEQALSASDARKVAFHIRANRASSMFARVWLLVEGETEFWLMPELARIYGVNFPMEGIRCVEFAQAGLTPLIKFADRLGIVWHLIADGDEAGQRYIAKARSLLNGRPDALHITAISCRDIEHYLWDNGFADTYRNAAKPRGPLNHWHQAAMDAAPPRPDEEIIQRALRYHSKPGMALEIAEAAEIAGAEAIPQELQQMFDTLQQLASYSE</sequence>
<proteinExistence type="predicted"/>
<dbReference type="Pfam" id="PF11398">
    <property type="entry name" value="DUF2813"/>
    <property type="match status" value="1"/>
</dbReference>
<evidence type="ECO:0000313" key="3">
    <source>
        <dbReference type="Proteomes" id="UP000515917"/>
    </source>
</evidence>
<keyword evidence="3" id="KW-1185">Reference proteome</keyword>
<dbReference type="PANTHER" id="PTHR32182:SF19">
    <property type="entry name" value="HOMOLOGY WITH RECF PROTEIN"/>
    <property type="match status" value="1"/>
</dbReference>
<dbReference type="GO" id="GO:0000731">
    <property type="term" value="P:DNA synthesis involved in DNA repair"/>
    <property type="evidence" value="ECO:0007669"/>
    <property type="project" value="TreeGrafter"/>
</dbReference>
<dbReference type="GO" id="GO:0006302">
    <property type="term" value="P:double-strand break repair"/>
    <property type="evidence" value="ECO:0007669"/>
    <property type="project" value="TreeGrafter"/>
</dbReference>
<protein>
    <recommendedName>
        <fullName evidence="1">OLD protein-like TOPRIM domain-containing protein</fullName>
    </recommendedName>
</protein>
<dbReference type="SUPFAM" id="SSF52540">
    <property type="entry name" value="P-loop containing nucleoside triphosphate hydrolases"/>
    <property type="match status" value="1"/>
</dbReference>
<dbReference type="Proteomes" id="UP000515917">
    <property type="component" value="Chromosome"/>
</dbReference>
<dbReference type="PANTHER" id="PTHR32182">
    <property type="entry name" value="DNA REPLICATION AND REPAIR PROTEIN RECF"/>
    <property type="match status" value="1"/>
</dbReference>
<gene>
    <name evidence="2" type="ORF">C1H71_04095</name>
</gene>
<evidence type="ECO:0000259" key="1">
    <source>
        <dbReference type="Pfam" id="PF20469"/>
    </source>
</evidence>
<dbReference type="Gene3D" id="3.40.50.300">
    <property type="entry name" value="P-loop containing nucleotide triphosphate hydrolases"/>
    <property type="match status" value="1"/>
</dbReference>
<dbReference type="EMBL" id="CP025781">
    <property type="protein sequence ID" value="QBC42812.1"/>
    <property type="molecule type" value="Genomic_DNA"/>
</dbReference>
<dbReference type="Pfam" id="PF20469">
    <property type="entry name" value="OLD-like_TOPRIM"/>
    <property type="match status" value="1"/>
</dbReference>
<dbReference type="CDD" id="cd01026">
    <property type="entry name" value="TOPRIM_OLD"/>
    <property type="match status" value="1"/>
</dbReference>
<dbReference type="KEGG" id="ifl:C1H71_04095"/>
<feature type="domain" description="OLD protein-like TOPRIM" evidence="1">
    <location>
        <begin position="457"/>
        <end position="521"/>
    </location>
</feature>
<reference evidence="2 3" key="1">
    <citation type="submission" date="2018-01" db="EMBL/GenBank/DDBJ databases">
        <title>Genome sequence of Iodobacter sp. strain PCH194 isolated from Indian Trans-Himalaya.</title>
        <authorList>
            <person name="Kumar V."/>
            <person name="Thakur V."/>
            <person name="Kumar S."/>
            <person name="Singh D."/>
        </authorList>
    </citation>
    <scope>NUCLEOTIDE SEQUENCE [LARGE SCALE GENOMIC DNA]</scope>
    <source>
        <strain evidence="2 3">PCH194</strain>
    </source>
</reference>
<evidence type="ECO:0000313" key="2">
    <source>
        <dbReference type="EMBL" id="QBC42812.1"/>
    </source>
</evidence>
<dbReference type="InterPro" id="IPR034139">
    <property type="entry name" value="TOPRIM_OLD"/>
</dbReference>
<name>A0A7G3G6J6_9NEIS</name>